<dbReference type="KEGG" id="lak:106174587"/>
<dbReference type="InParanoid" id="A0A1S3JMR4"/>
<gene>
    <name evidence="4" type="primary">LOC106174587</name>
</gene>
<organism evidence="3 4">
    <name type="scientific">Lingula anatina</name>
    <name type="common">Brachiopod</name>
    <name type="synonym">Lingula unguis</name>
    <dbReference type="NCBI Taxonomy" id="7574"/>
    <lineage>
        <taxon>Eukaryota</taxon>
        <taxon>Metazoa</taxon>
        <taxon>Spiralia</taxon>
        <taxon>Lophotrochozoa</taxon>
        <taxon>Brachiopoda</taxon>
        <taxon>Linguliformea</taxon>
        <taxon>Lingulata</taxon>
        <taxon>Lingulida</taxon>
        <taxon>Linguloidea</taxon>
        <taxon>Lingulidae</taxon>
        <taxon>Lingula</taxon>
    </lineage>
</organism>
<feature type="region of interest" description="Disordered" evidence="1">
    <location>
        <begin position="251"/>
        <end position="270"/>
    </location>
</feature>
<dbReference type="GeneID" id="106174587"/>
<evidence type="ECO:0000313" key="3">
    <source>
        <dbReference type="Proteomes" id="UP000085678"/>
    </source>
</evidence>
<dbReference type="AlphaFoldDB" id="A0A1S3JMR4"/>
<feature type="transmembrane region" description="Helical" evidence="2">
    <location>
        <begin position="161"/>
        <end position="190"/>
    </location>
</feature>
<keyword evidence="2" id="KW-0472">Membrane</keyword>
<evidence type="ECO:0000256" key="1">
    <source>
        <dbReference type="SAM" id="MobiDB-lite"/>
    </source>
</evidence>
<proteinExistence type="predicted"/>
<evidence type="ECO:0000256" key="2">
    <source>
        <dbReference type="SAM" id="Phobius"/>
    </source>
</evidence>
<accession>A0A1S3JMR4</accession>
<reference evidence="4" key="1">
    <citation type="submission" date="2025-08" db="UniProtKB">
        <authorList>
            <consortium name="RefSeq"/>
        </authorList>
    </citation>
    <scope>IDENTIFICATION</scope>
    <source>
        <tissue evidence="4">Gonads</tissue>
    </source>
</reference>
<sequence length="278" mass="30184">MPTYKDSSSVYLVQRKSKPTYSVSRATMSFAFNFAKAAVGSVNGYLDHYNPLNKLLKSEPVKVLQKDGIVAAVCASALSLAFRFDFTGLLDPGVATRDAVPPDGSTNSDAAEAEEGDATETDSAFSSASSDWTGKSLLKSISAQTFEYVKTFASKLIETPLFVLFVAMLGFMGFVFVTSFTIIIGVIALFAFIMTVVFFSMAFLSTMGFFCLFVAITEFRKKGGQASETRELLSFTESLLRQTGAAYKMSHNAPFSTPSTPFSTPSSTPFKRKLDFEA</sequence>
<feature type="region of interest" description="Disordered" evidence="1">
    <location>
        <begin position="97"/>
        <end position="130"/>
    </location>
</feature>
<name>A0A1S3JMR4_LINAN</name>
<keyword evidence="3" id="KW-1185">Reference proteome</keyword>
<protein>
    <submittedName>
        <fullName evidence="4">Uncharacterized protein LOC106174587 isoform X1</fullName>
    </submittedName>
</protein>
<feature type="transmembrane region" description="Helical" evidence="2">
    <location>
        <begin position="196"/>
        <end position="216"/>
    </location>
</feature>
<dbReference type="Proteomes" id="UP000085678">
    <property type="component" value="Unplaced"/>
</dbReference>
<keyword evidence="2" id="KW-1133">Transmembrane helix</keyword>
<keyword evidence="2" id="KW-0812">Transmembrane</keyword>
<feature type="compositionally biased region" description="Acidic residues" evidence="1">
    <location>
        <begin position="111"/>
        <end position="120"/>
    </location>
</feature>
<feature type="compositionally biased region" description="Low complexity" evidence="1">
    <location>
        <begin position="254"/>
        <end position="269"/>
    </location>
</feature>
<evidence type="ECO:0000313" key="4">
    <source>
        <dbReference type="RefSeq" id="XP_013411662.1"/>
    </source>
</evidence>
<dbReference type="RefSeq" id="XP_013411662.1">
    <property type="nucleotide sequence ID" value="XM_013556208.1"/>
</dbReference>